<dbReference type="PROSITE" id="PS50041">
    <property type="entry name" value="C_TYPE_LECTIN_2"/>
    <property type="match status" value="1"/>
</dbReference>
<feature type="chain" id="PRO_5041273166" description="C-type lectin domain-containing protein" evidence="1">
    <location>
        <begin position="16"/>
        <end position="243"/>
    </location>
</feature>
<dbReference type="SMART" id="SM00034">
    <property type="entry name" value="CLECT"/>
    <property type="match status" value="1"/>
</dbReference>
<dbReference type="AlphaFoldDB" id="A0AA39HJH9"/>
<accession>A0AA39HJH9</accession>
<dbReference type="Gene3D" id="3.10.100.10">
    <property type="entry name" value="Mannose-Binding Protein A, subunit A"/>
    <property type="match status" value="2"/>
</dbReference>
<dbReference type="InterPro" id="IPR016186">
    <property type="entry name" value="C-type_lectin-like/link_sf"/>
</dbReference>
<keyword evidence="1" id="KW-0732">Signal</keyword>
<dbReference type="InterPro" id="IPR016187">
    <property type="entry name" value="CTDL_fold"/>
</dbReference>
<organism evidence="3 4">
    <name type="scientific">Steinernema hermaphroditum</name>
    <dbReference type="NCBI Taxonomy" id="289476"/>
    <lineage>
        <taxon>Eukaryota</taxon>
        <taxon>Metazoa</taxon>
        <taxon>Ecdysozoa</taxon>
        <taxon>Nematoda</taxon>
        <taxon>Chromadorea</taxon>
        <taxon>Rhabditida</taxon>
        <taxon>Tylenchina</taxon>
        <taxon>Panagrolaimomorpha</taxon>
        <taxon>Strongyloidoidea</taxon>
        <taxon>Steinernematidae</taxon>
        <taxon>Steinernema</taxon>
    </lineage>
</organism>
<dbReference type="PANTHER" id="PTHR22803">
    <property type="entry name" value="MANNOSE, PHOSPHOLIPASE, LECTIN RECEPTOR RELATED"/>
    <property type="match status" value="1"/>
</dbReference>
<proteinExistence type="predicted"/>
<dbReference type="InterPro" id="IPR050111">
    <property type="entry name" value="C-type_lectin/snaclec_domain"/>
</dbReference>
<evidence type="ECO:0000259" key="2">
    <source>
        <dbReference type="PROSITE" id="PS50041"/>
    </source>
</evidence>
<reference evidence="3" key="1">
    <citation type="submission" date="2023-06" db="EMBL/GenBank/DDBJ databases">
        <title>Genomic analysis of the entomopathogenic nematode Steinernema hermaphroditum.</title>
        <authorList>
            <person name="Schwarz E.M."/>
            <person name="Heppert J.K."/>
            <person name="Baniya A."/>
            <person name="Schwartz H.T."/>
            <person name="Tan C.-H."/>
            <person name="Antoshechkin I."/>
            <person name="Sternberg P.W."/>
            <person name="Goodrich-Blair H."/>
            <person name="Dillman A.R."/>
        </authorList>
    </citation>
    <scope>NUCLEOTIDE SEQUENCE</scope>
    <source>
        <strain evidence="3">PS9179</strain>
        <tissue evidence="3">Whole animal</tissue>
    </source>
</reference>
<evidence type="ECO:0000313" key="3">
    <source>
        <dbReference type="EMBL" id="KAK0406529.1"/>
    </source>
</evidence>
<dbReference type="Pfam" id="PF00059">
    <property type="entry name" value="Lectin_C"/>
    <property type="match status" value="2"/>
</dbReference>
<dbReference type="InterPro" id="IPR001304">
    <property type="entry name" value="C-type_lectin-like"/>
</dbReference>
<feature type="domain" description="C-type lectin" evidence="2">
    <location>
        <begin position="28"/>
        <end position="143"/>
    </location>
</feature>
<sequence>MKVLLLLSVTTMALATSPCPPGAFLSVFKEKCFQPVNLQTDFRNAQKICAMFGGNLASVNNQYDNYLLTYKSSGTFWVGGVLDKGVWKWENGQQMSYTNWAQNEPKNQPNYCVKIIKNEGNPLKSDQKWVSLNCEQWAYFACETKPYYVPLEPNCPEGFECFDGHAYGVFVPSRTWNDAEAHCQSLGGHLASVHSAEEEAFLEYVVGKRLRRANLRLSGVDIGKRMGKRLLSFRFPVRLQDSY</sequence>
<comment type="caution">
    <text evidence="3">The sequence shown here is derived from an EMBL/GenBank/DDBJ whole genome shotgun (WGS) entry which is preliminary data.</text>
</comment>
<protein>
    <recommendedName>
        <fullName evidence="2">C-type lectin domain-containing protein</fullName>
    </recommendedName>
</protein>
<keyword evidence="4" id="KW-1185">Reference proteome</keyword>
<evidence type="ECO:0000313" key="4">
    <source>
        <dbReference type="Proteomes" id="UP001175271"/>
    </source>
</evidence>
<dbReference type="Proteomes" id="UP001175271">
    <property type="component" value="Unassembled WGS sequence"/>
</dbReference>
<dbReference type="CDD" id="cd00037">
    <property type="entry name" value="CLECT"/>
    <property type="match status" value="1"/>
</dbReference>
<feature type="signal peptide" evidence="1">
    <location>
        <begin position="1"/>
        <end position="15"/>
    </location>
</feature>
<name>A0AA39HJH9_9BILA</name>
<gene>
    <name evidence="3" type="ORF">QR680_018628</name>
</gene>
<dbReference type="SUPFAM" id="SSF56436">
    <property type="entry name" value="C-type lectin-like"/>
    <property type="match status" value="2"/>
</dbReference>
<dbReference type="EMBL" id="JAUCMV010000004">
    <property type="protein sequence ID" value="KAK0406529.1"/>
    <property type="molecule type" value="Genomic_DNA"/>
</dbReference>
<evidence type="ECO:0000256" key="1">
    <source>
        <dbReference type="SAM" id="SignalP"/>
    </source>
</evidence>